<evidence type="ECO:0000256" key="2">
    <source>
        <dbReference type="SAM" id="MobiDB-lite"/>
    </source>
</evidence>
<dbReference type="EMBL" id="CAKKNE010000005">
    <property type="protein sequence ID" value="CAH0378203.1"/>
    <property type="molecule type" value="Genomic_DNA"/>
</dbReference>
<protein>
    <recommendedName>
        <fullName evidence="4">BD-FAE-like domain-containing protein</fullName>
    </recommendedName>
</protein>
<dbReference type="EMBL" id="HBIW01022053">
    <property type="protein sequence ID" value="CAE0703590.1"/>
    <property type="molecule type" value="Transcribed_RNA"/>
</dbReference>
<proteinExistence type="predicted"/>
<feature type="region of interest" description="Disordered" evidence="2">
    <location>
        <begin position="1"/>
        <end position="27"/>
    </location>
</feature>
<evidence type="ECO:0000256" key="1">
    <source>
        <dbReference type="ARBA" id="ARBA00022801"/>
    </source>
</evidence>
<evidence type="ECO:0000256" key="3">
    <source>
        <dbReference type="SAM" id="Phobius"/>
    </source>
</evidence>
<keyword evidence="3" id="KW-1133">Transmembrane helix</keyword>
<dbReference type="GO" id="GO:0016787">
    <property type="term" value="F:hydrolase activity"/>
    <property type="evidence" value="ECO:0007669"/>
    <property type="project" value="UniProtKB-KW"/>
</dbReference>
<dbReference type="SUPFAM" id="SSF53474">
    <property type="entry name" value="alpha/beta-Hydrolases"/>
    <property type="match status" value="1"/>
</dbReference>
<feature type="domain" description="BD-FAE-like" evidence="4">
    <location>
        <begin position="118"/>
        <end position="220"/>
    </location>
</feature>
<reference evidence="5" key="1">
    <citation type="submission" date="2021-01" db="EMBL/GenBank/DDBJ databases">
        <authorList>
            <person name="Corre E."/>
            <person name="Pelletier E."/>
            <person name="Niang G."/>
            <person name="Scheremetjew M."/>
            <person name="Finn R."/>
            <person name="Kale V."/>
            <person name="Holt S."/>
            <person name="Cochrane G."/>
            <person name="Meng A."/>
            <person name="Brown T."/>
            <person name="Cohen L."/>
        </authorList>
    </citation>
    <scope>NUCLEOTIDE SEQUENCE</scope>
    <source>
        <strain evidence="5">CCMP1756</strain>
    </source>
</reference>
<keyword evidence="1" id="KW-0378">Hydrolase</keyword>
<dbReference type="Pfam" id="PF20434">
    <property type="entry name" value="BD-FAE"/>
    <property type="match status" value="1"/>
</dbReference>
<sequence>MPTQQRPRSRTPPPTDRTKSPLPPTPTRQARRLWLTSSLTQSFKTPSRWEQTILVVKMAVRLTWMTVRGSPLWVVNFIRLILYALFCAPALARSIRYYFSGAVDRSLRYGPKVRHTADVYRPIAIRGEKAPTVIFVSGGAWVIGYKAWASLTGRALAAHGVLVFAPDYRNCPQCDVHGMASDVDLSIGWCLEKCEEYGGDRDNVVLVGQSAGAHLCALVLLRGPVHWRPTDLRGFVGISGPYHVPATAAHWRARGFGQAMLDFIFGDEAGMLLASPSYLAARAEEVELPPMLLLHGTADKSATAQSTLDFAAALEDLGVDVHTKLYEGWTHTDPILERPFAGDQRLHRDLLEAVSKWCDGPVAPFADDTPGLGRLCPQVLIELGRRCMPF</sequence>
<keyword evidence="3" id="KW-0812">Transmembrane</keyword>
<evidence type="ECO:0000313" key="7">
    <source>
        <dbReference type="Proteomes" id="UP000789595"/>
    </source>
</evidence>
<dbReference type="PANTHER" id="PTHR48081:SF33">
    <property type="entry name" value="KYNURENINE FORMAMIDASE"/>
    <property type="match status" value="1"/>
</dbReference>
<dbReference type="InterPro" id="IPR029058">
    <property type="entry name" value="AB_hydrolase_fold"/>
</dbReference>
<dbReference type="Gene3D" id="3.40.50.1820">
    <property type="entry name" value="alpha/beta hydrolase"/>
    <property type="match status" value="1"/>
</dbReference>
<organism evidence="5">
    <name type="scientific">Pelagomonas calceolata</name>
    <dbReference type="NCBI Taxonomy" id="35677"/>
    <lineage>
        <taxon>Eukaryota</taxon>
        <taxon>Sar</taxon>
        <taxon>Stramenopiles</taxon>
        <taxon>Ochrophyta</taxon>
        <taxon>Pelagophyceae</taxon>
        <taxon>Pelagomonadales</taxon>
        <taxon>Pelagomonadaceae</taxon>
        <taxon>Pelagomonas</taxon>
    </lineage>
</organism>
<keyword evidence="7" id="KW-1185">Reference proteome</keyword>
<name>A0A7S4A4W2_9STRA</name>
<dbReference type="Proteomes" id="UP000789595">
    <property type="component" value="Unassembled WGS sequence"/>
</dbReference>
<evidence type="ECO:0000259" key="4">
    <source>
        <dbReference type="Pfam" id="PF20434"/>
    </source>
</evidence>
<dbReference type="AlphaFoldDB" id="A0A7S4A4W2"/>
<keyword evidence="3" id="KW-0472">Membrane</keyword>
<dbReference type="OrthoDB" id="6495301at2759"/>
<dbReference type="PANTHER" id="PTHR48081">
    <property type="entry name" value="AB HYDROLASE SUPERFAMILY PROTEIN C4A8.06C"/>
    <property type="match status" value="1"/>
</dbReference>
<evidence type="ECO:0000313" key="6">
    <source>
        <dbReference type="EMBL" id="CAH0378203.1"/>
    </source>
</evidence>
<accession>A0A7S4A4W2</accession>
<reference evidence="6" key="2">
    <citation type="submission" date="2021-11" db="EMBL/GenBank/DDBJ databases">
        <authorList>
            <consortium name="Genoscope - CEA"/>
            <person name="William W."/>
        </authorList>
    </citation>
    <scope>NUCLEOTIDE SEQUENCE</scope>
</reference>
<gene>
    <name evidence="5" type="ORF">PCAL00307_LOCUS19037</name>
    <name evidence="6" type="ORF">PECAL_5P27230</name>
</gene>
<evidence type="ECO:0000313" key="5">
    <source>
        <dbReference type="EMBL" id="CAE0703590.1"/>
    </source>
</evidence>
<dbReference type="InterPro" id="IPR049492">
    <property type="entry name" value="BD-FAE-like_dom"/>
</dbReference>
<dbReference type="InterPro" id="IPR050300">
    <property type="entry name" value="GDXG_lipolytic_enzyme"/>
</dbReference>
<feature type="transmembrane region" description="Helical" evidence="3">
    <location>
        <begin position="71"/>
        <end position="92"/>
    </location>
</feature>
<feature type="compositionally biased region" description="Pro residues" evidence="2">
    <location>
        <begin position="10"/>
        <end position="26"/>
    </location>
</feature>